<accession>F8L4K0</accession>
<dbReference type="EMBL" id="FR872582">
    <property type="protein sequence ID" value="CCB90255.1"/>
    <property type="molecule type" value="Genomic_DNA"/>
</dbReference>
<dbReference type="KEGG" id="sng:SNE_A23780"/>
<dbReference type="eggNOG" id="COG1403">
    <property type="taxonomic scope" value="Bacteria"/>
</dbReference>
<keyword evidence="2" id="KW-1185">Reference proteome</keyword>
<dbReference type="RefSeq" id="WP_013944720.1">
    <property type="nucleotide sequence ID" value="NC_015713.1"/>
</dbReference>
<evidence type="ECO:0000313" key="1">
    <source>
        <dbReference type="EMBL" id="CCB90255.1"/>
    </source>
</evidence>
<sequence>MKDFYFILRELLLKPCQNTRDETRLHMILNFLKRIIFFYREKPPTKENREEMIHLGNGAQVGFSYSFSDALERSRKMREGTVSSQVLLPEEVNDSSNLDTPLDLRSYDYLRNFEENHSLGKRAFPLCVGPSEVELVKGAGALYCQEKKCWFWPYDATFDVIKMKSVLPRIHNPYCNHQVCKWGDCEVPPLLPKLVPEPLWGENLRKYLRKEQWDFLRGHTYKKSGYRCSICGGIGEDWPVECNEVWDYQPLEGSKYIAVLIDLKALCPRCHDATHLGKARVDGRYDEAIRHMAYINGWSLNHANRIADKAFLIFSELSEKTWLLGFDDACNWDPSVEKILRTFFSETAPALS</sequence>
<evidence type="ECO:0000313" key="2">
    <source>
        <dbReference type="Proteomes" id="UP000000496"/>
    </source>
</evidence>
<dbReference type="HOGENOM" id="CLU_787317_0_0_0"/>
<name>F8L4K0_SIMNZ</name>
<proteinExistence type="predicted"/>
<dbReference type="OrthoDB" id="161705at2"/>
<organism evidence="1 2">
    <name type="scientific">Simkania negevensis (strain ATCC VR-1471 / DSM 27360 / Z)</name>
    <dbReference type="NCBI Taxonomy" id="331113"/>
    <lineage>
        <taxon>Bacteria</taxon>
        <taxon>Pseudomonadati</taxon>
        <taxon>Chlamydiota</taxon>
        <taxon>Chlamydiia</taxon>
        <taxon>Parachlamydiales</taxon>
        <taxon>Simkaniaceae</taxon>
        <taxon>Simkania</taxon>
    </lineage>
</organism>
<gene>
    <name evidence="1" type="ordered locus">SNE_A23780</name>
</gene>
<reference key="1">
    <citation type="journal article" date="2011" name="Mol. Biol. Evol.">
        <title>Unity in variety -- the pan-genome of the Chlamydiae.</title>
        <authorList>
            <person name="Collingro A."/>
            <person name="Tischler P."/>
            <person name="Weinmaier T."/>
            <person name="Penz T."/>
            <person name="Heinz E."/>
            <person name="Brunham R.C."/>
            <person name="Read T.D."/>
            <person name="Bavoil P.M."/>
            <person name="Sachse K."/>
            <person name="Kahane S."/>
            <person name="Friedman M.G."/>
            <person name="Rattei T."/>
            <person name="Myers G.S.A."/>
            <person name="Horn M."/>
        </authorList>
    </citation>
    <scope>NUCLEOTIDE SEQUENCE</scope>
    <source>
        <strain>Z</strain>
    </source>
</reference>
<protein>
    <submittedName>
        <fullName evidence="1">Uncharacterized protein</fullName>
    </submittedName>
</protein>
<dbReference type="Proteomes" id="UP000000496">
    <property type="component" value="Chromosome gsn.131"/>
</dbReference>
<reference evidence="1 2" key="2">
    <citation type="journal article" date="2011" name="Mol. Biol. Evol.">
        <title>Unity in variety--the pan-genome of the Chlamydiae.</title>
        <authorList>
            <person name="Collingro A."/>
            <person name="Tischler P."/>
            <person name="Weinmaier T."/>
            <person name="Penz T."/>
            <person name="Heinz E."/>
            <person name="Brunham R.C."/>
            <person name="Read T.D."/>
            <person name="Bavoil P.M."/>
            <person name="Sachse K."/>
            <person name="Kahane S."/>
            <person name="Friedman M.G."/>
            <person name="Rattei T."/>
            <person name="Myers G.S."/>
            <person name="Horn M."/>
        </authorList>
    </citation>
    <scope>NUCLEOTIDE SEQUENCE [LARGE SCALE GENOMIC DNA]</scope>
    <source>
        <strain evidence="2">ATCC VR-1471 / Z</strain>
    </source>
</reference>
<dbReference type="AlphaFoldDB" id="F8L4K0"/>